<keyword evidence="4" id="KW-1185">Reference proteome</keyword>
<evidence type="ECO:0000256" key="1">
    <source>
        <dbReference type="ARBA" id="ARBA00022679"/>
    </source>
</evidence>
<proteinExistence type="inferred from homology"/>
<dbReference type="PANTHER" id="PTHR43007:SF1">
    <property type="entry name" value="2-PHOSPHO-L-LACTATE TRANSFERASE"/>
    <property type="match status" value="1"/>
</dbReference>
<dbReference type="Pfam" id="PF01933">
    <property type="entry name" value="CofD"/>
    <property type="match status" value="1"/>
</dbReference>
<evidence type="ECO:0000313" key="4">
    <source>
        <dbReference type="Proteomes" id="UP001596122"/>
    </source>
</evidence>
<name>A0ABW0GN95_9MICO</name>
<dbReference type="InterPro" id="IPR038136">
    <property type="entry name" value="CofD-like_dom_sf"/>
</dbReference>
<dbReference type="HAMAP" id="MF_01257">
    <property type="entry name" value="CofD"/>
    <property type="match status" value="1"/>
</dbReference>
<comment type="caution">
    <text evidence="3">The sequence shown here is derived from an EMBL/GenBank/DDBJ whole genome shotgun (WGS) entry which is preliminary data.</text>
</comment>
<dbReference type="SUPFAM" id="SSF142338">
    <property type="entry name" value="CofD-like"/>
    <property type="match status" value="1"/>
</dbReference>
<dbReference type="InterPro" id="IPR010115">
    <property type="entry name" value="FbiA/CofD"/>
</dbReference>
<evidence type="ECO:0000256" key="2">
    <source>
        <dbReference type="ARBA" id="ARBA00022842"/>
    </source>
</evidence>
<dbReference type="NCBIfam" id="TIGR01819">
    <property type="entry name" value="F420_cofD"/>
    <property type="match status" value="1"/>
</dbReference>
<dbReference type="InterPro" id="IPR002882">
    <property type="entry name" value="CofD"/>
</dbReference>
<reference evidence="4" key="1">
    <citation type="journal article" date="2019" name="Int. J. Syst. Evol. Microbiol.">
        <title>The Global Catalogue of Microorganisms (GCM) 10K type strain sequencing project: providing services to taxonomists for standard genome sequencing and annotation.</title>
        <authorList>
            <consortium name="The Broad Institute Genomics Platform"/>
            <consortium name="The Broad Institute Genome Sequencing Center for Infectious Disease"/>
            <person name="Wu L."/>
            <person name="Ma J."/>
        </authorList>
    </citation>
    <scope>NUCLEOTIDE SEQUENCE [LARGE SCALE GENOMIC DNA]</scope>
    <source>
        <strain evidence="4">CCUG 43114</strain>
    </source>
</reference>
<dbReference type="Proteomes" id="UP001596122">
    <property type="component" value="Unassembled WGS sequence"/>
</dbReference>
<dbReference type="EC" id="2.7.8.28" evidence="3"/>
<gene>
    <name evidence="3" type="primary">cofD</name>
    <name evidence="3" type="ORF">ACFPJ6_05620</name>
</gene>
<dbReference type="PANTHER" id="PTHR43007">
    <property type="entry name" value="2-PHOSPHO-L-LACTATE TRANSFERASE"/>
    <property type="match status" value="1"/>
</dbReference>
<accession>A0ABW0GN95</accession>
<dbReference type="EMBL" id="JBHSLD010000006">
    <property type="protein sequence ID" value="MFC5380261.1"/>
    <property type="molecule type" value="Genomic_DNA"/>
</dbReference>
<dbReference type="GO" id="GO:0043743">
    <property type="term" value="F:LPPG:FO 2-phospho-L-lactate transferase activity"/>
    <property type="evidence" value="ECO:0007669"/>
    <property type="project" value="UniProtKB-EC"/>
</dbReference>
<dbReference type="Gene3D" id="1.10.8.240">
    <property type="entry name" value="CofD-like domain"/>
    <property type="match status" value="1"/>
</dbReference>
<dbReference type="Gene3D" id="3.40.50.10680">
    <property type="entry name" value="CofD-like domains"/>
    <property type="match status" value="1"/>
</dbReference>
<keyword evidence="2" id="KW-0460">Magnesium</keyword>
<protein>
    <submittedName>
        <fullName evidence="3">2-phospho-L-lactate transferase</fullName>
        <ecNumber evidence="3">2.7.8.28</ecNumber>
    </submittedName>
</protein>
<dbReference type="RefSeq" id="WP_340267222.1">
    <property type="nucleotide sequence ID" value="NZ_JBBEOG010000001.1"/>
</dbReference>
<keyword evidence="1 3" id="KW-0808">Transferase</keyword>
<evidence type="ECO:0000313" key="3">
    <source>
        <dbReference type="EMBL" id="MFC5380261.1"/>
    </source>
</evidence>
<sequence length="348" mass="35757">MPPAAPDEPDTSRAPLRVAAVSGGVGGARFLRGLRDHLDAAGLAAEVTVVANTGDDITLHGLRVCPDLDTLMYTLGGGVDETQGWGRAGDTHEVAAELAAYGAGPAWFTLGDRDLATHLVRTRMLGAGYPLSEVTRALCERWQPGVRLLPMSDQPVETHVVVADPERRAVHLQEWWVRLRAEVPALGFPLLGLDAAAPGPGVLDALRGADVVLLPPSNPVVSLGPVLALPGVRDALRGTAAPVVGVSPLVGGRAVRGMAEACLAALDVPATAAGVATLLADVLDAWLVDDTDLADTRAALGEDAGRASAGPSAPPSLHGTDLLMRDRTGAARLAGTALQVALDRRAAA</sequence>
<organism evidence="3 4">
    <name type="scientific">Aquipuribacter nitratireducens</name>
    <dbReference type="NCBI Taxonomy" id="650104"/>
    <lineage>
        <taxon>Bacteria</taxon>
        <taxon>Bacillati</taxon>
        <taxon>Actinomycetota</taxon>
        <taxon>Actinomycetes</taxon>
        <taxon>Micrococcales</taxon>
        <taxon>Intrasporangiaceae</taxon>
        <taxon>Aquipuribacter</taxon>
    </lineage>
</organism>